<dbReference type="EMBL" id="JAUHHV010000002">
    <property type="protein sequence ID" value="KAK1431565.1"/>
    <property type="molecule type" value="Genomic_DNA"/>
</dbReference>
<gene>
    <name evidence="1" type="ORF">QVD17_08025</name>
</gene>
<comment type="caution">
    <text evidence="1">The sequence shown here is derived from an EMBL/GenBank/DDBJ whole genome shotgun (WGS) entry which is preliminary data.</text>
</comment>
<dbReference type="Proteomes" id="UP001229421">
    <property type="component" value="Unassembled WGS sequence"/>
</dbReference>
<accession>A0AAD8NXD4</accession>
<dbReference type="AlphaFoldDB" id="A0AAD8NXD4"/>
<protein>
    <submittedName>
        <fullName evidence="1">Uncharacterized protein</fullName>
    </submittedName>
</protein>
<name>A0AAD8NXD4_TARER</name>
<evidence type="ECO:0000313" key="1">
    <source>
        <dbReference type="EMBL" id="KAK1431565.1"/>
    </source>
</evidence>
<keyword evidence="2" id="KW-1185">Reference proteome</keyword>
<evidence type="ECO:0000313" key="2">
    <source>
        <dbReference type="Proteomes" id="UP001229421"/>
    </source>
</evidence>
<proteinExistence type="predicted"/>
<reference evidence="1" key="1">
    <citation type="journal article" date="2023" name="bioRxiv">
        <title>Improved chromosome-level genome assembly for marigold (Tagetes erecta).</title>
        <authorList>
            <person name="Jiang F."/>
            <person name="Yuan L."/>
            <person name="Wang S."/>
            <person name="Wang H."/>
            <person name="Xu D."/>
            <person name="Wang A."/>
            <person name="Fan W."/>
        </authorList>
    </citation>
    <scope>NUCLEOTIDE SEQUENCE</scope>
    <source>
        <strain evidence="1">WSJ</strain>
        <tissue evidence="1">Leaf</tissue>
    </source>
</reference>
<sequence length="119" mass="13629">MTLNHMVDTLEEMVALYFDEERNEIYTGHGTFHNHGGEIFKPPPRPRMPNDLSSSPSQINFFQISSFILACTSNTHNVTDRYIQFISSIVNFIDQFIDPSLFISQGVLNFIKEIRGLST</sequence>
<organism evidence="1 2">
    <name type="scientific">Tagetes erecta</name>
    <name type="common">African marigold</name>
    <dbReference type="NCBI Taxonomy" id="13708"/>
    <lineage>
        <taxon>Eukaryota</taxon>
        <taxon>Viridiplantae</taxon>
        <taxon>Streptophyta</taxon>
        <taxon>Embryophyta</taxon>
        <taxon>Tracheophyta</taxon>
        <taxon>Spermatophyta</taxon>
        <taxon>Magnoliopsida</taxon>
        <taxon>eudicotyledons</taxon>
        <taxon>Gunneridae</taxon>
        <taxon>Pentapetalae</taxon>
        <taxon>asterids</taxon>
        <taxon>campanulids</taxon>
        <taxon>Asterales</taxon>
        <taxon>Asteraceae</taxon>
        <taxon>Asteroideae</taxon>
        <taxon>Heliantheae alliance</taxon>
        <taxon>Tageteae</taxon>
        <taxon>Tagetes</taxon>
    </lineage>
</organism>